<proteinExistence type="predicted"/>
<organism evidence="2 3">
    <name type="scientific">Colletotrichum abscissum</name>
    <dbReference type="NCBI Taxonomy" id="1671311"/>
    <lineage>
        <taxon>Eukaryota</taxon>
        <taxon>Fungi</taxon>
        <taxon>Dikarya</taxon>
        <taxon>Ascomycota</taxon>
        <taxon>Pezizomycotina</taxon>
        <taxon>Sordariomycetes</taxon>
        <taxon>Hypocreomycetidae</taxon>
        <taxon>Glomerellales</taxon>
        <taxon>Glomerellaceae</taxon>
        <taxon>Colletotrichum</taxon>
        <taxon>Colletotrichum acutatum species complex</taxon>
    </lineage>
</organism>
<protein>
    <submittedName>
        <fullName evidence="2">Uncharacterized protein</fullName>
    </submittedName>
</protein>
<evidence type="ECO:0000313" key="2">
    <source>
        <dbReference type="EMBL" id="KAI3529618.1"/>
    </source>
</evidence>
<dbReference type="EMBL" id="SDAQ01000222">
    <property type="protein sequence ID" value="KAI3529618.1"/>
    <property type="molecule type" value="Genomic_DNA"/>
</dbReference>
<name>A0A9Q0AVT6_9PEZI</name>
<sequence length="175" mass="19675">MASTDFTFFYGLKQQDSYERCGSEVKEYAEDHVNLEDKSESLMKLQSAGWGRNDHFNSTVFSGPEVLTQMKNGGVRLPTTFDVSSGALGSRPAGERLNPSSHAPSPSRDCELRQMSQNRLPKLPNRPDGPRGPFQQLHNQVAETKHEFTKLKQENAELKERNIASNQHKALLEND</sequence>
<gene>
    <name evidence="2" type="ORF">CABS02_14790</name>
</gene>
<dbReference type="AlphaFoldDB" id="A0A9Q0AVT6"/>
<dbReference type="Proteomes" id="UP001056436">
    <property type="component" value="Unassembled WGS sequence"/>
</dbReference>
<comment type="caution">
    <text evidence="2">The sequence shown here is derived from an EMBL/GenBank/DDBJ whole genome shotgun (WGS) entry which is preliminary data.</text>
</comment>
<keyword evidence="3" id="KW-1185">Reference proteome</keyword>
<evidence type="ECO:0000256" key="1">
    <source>
        <dbReference type="SAM" id="MobiDB-lite"/>
    </source>
</evidence>
<accession>A0A9Q0AVT6</accession>
<dbReference type="OrthoDB" id="10387130at2759"/>
<feature type="region of interest" description="Disordered" evidence="1">
    <location>
        <begin position="82"/>
        <end position="140"/>
    </location>
</feature>
<feature type="region of interest" description="Disordered" evidence="1">
    <location>
        <begin position="155"/>
        <end position="175"/>
    </location>
</feature>
<reference evidence="2" key="1">
    <citation type="submission" date="2019-01" db="EMBL/GenBank/DDBJ databases">
        <title>Colletotrichum abscissum LGMF1257.</title>
        <authorList>
            <person name="Baroncelli R."/>
        </authorList>
    </citation>
    <scope>NUCLEOTIDE SEQUENCE</scope>
    <source>
        <strain evidence="2">Ca142</strain>
    </source>
</reference>
<evidence type="ECO:0000313" key="3">
    <source>
        <dbReference type="Proteomes" id="UP001056436"/>
    </source>
</evidence>